<feature type="chain" id="PRO_5014438284" evidence="1">
    <location>
        <begin position="22"/>
        <end position="226"/>
    </location>
</feature>
<organism evidence="2 3">
    <name type="scientific">Hyaloscypha variabilis (strain UAMH 11265 / GT02V1 / F)</name>
    <name type="common">Meliniomyces variabilis</name>
    <dbReference type="NCBI Taxonomy" id="1149755"/>
    <lineage>
        <taxon>Eukaryota</taxon>
        <taxon>Fungi</taxon>
        <taxon>Dikarya</taxon>
        <taxon>Ascomycota</taxon>
        <taxon>Pezizomycotina</taxon>
        <taxon>Leotiomycetes</taxon>
        <taxon>Helotiales</taxon>
        <taxon>Hyaloscyphaceae</taxon>
        <taxon>Hyaloscypha</taxon>
        <taxon>Hyaloscypha variabilis</taxon>
    </lineage>
</organism>
<accession>A0A2J6RDA1</accession>
<reference evidence="2 3" key="1">
    <citation type="submission" date="2016-04" db="EMBL/GenBank/DDBJ databases">
        <title>A degradative enzymes factory behind the ericoid mycorrhizal symbiosis.</title>
        <authorList>
            <consortium name="DOE Joint Genome Institute"/>
            <person name="Martino E."/>
            <person name="Morin E."/>
            <person name="Grelet G."/>
            <person name="Kuo A."/>
            <person name="Kohler A."/>
            <person name="Daghino S."/>
            <person name="Barry K."/>
            <person name="Choi C."/>
            <person name="Cichocki N."/>
            <person name="Clum A."/>
            <person name="Copeland A."/>
            <person name="Hainaut M."/>
            <person name="Haridas S."/>
            <person name="Labutti K."/>
            <person name="Lindquist E."/>
            <person name="Lipzen A."/>
            <person name="Khouja H.-R."/>
            <person name="Murat C."/>
            <person name="Ohm R."/>
            <person name="Olson A."/>
            <person name="Spatafora J."/>
            <person name="Veneault-Fourrey C."/>
            <person name="Henrissat B."/>
            <person name="Grigoriev I."/>
            <person name="Martin F."/>
            <person name="Perotto S."/>
        </authorList>
    </citation>
    <scope>NUCLEOTIDE SEQUENCE [LARGE SCALE GENOMIC DNA]</scope>
    <source>
        <strain evidence="2 3">F</strain>
    </source>
</reference>
<keyword evidence="1" id="KW-0732">Signal</keyword>
<evidence type="ECO:0000313" key="2">
    <source>
        <dbReference type="EMBL" id="PMD36498.1"/>
    </source>
</evidence>
<dbReference type="Proteomes" id="UP000235786">
    <property type="component" value="Unassembled WGS sequence"/>
</dbReference>
<gene>
    <name evidence="2" type="ORF">L207DRAFT_532119</name>
</gene>
<proteinExistence type="predicted"/>
<dbReference type="EMBL" id="KZ613950">
    <property type="protein sequence ID" value="PMD36498.1"/>
    <property type="molecule type" value="Genomic_DNA"/>
</dbReference>
<dbReference type="OrthoDB" id="3466524at2759"/>
<dbReference type="AlphaFoldDB" id="A0A2J6RDA1"/>
<evidence type="ECO:0000313" key="3">
    <source>
        <dbReference type="Proteomes" id="UP000235786"/>
    </source>
</evidence>
<evidence type="ECO:0000256" key="1">
    <source>
        <dbReference type="SAM" id="SignalP"/>
    </source>
</evidence>
<keyword evidence="3" id="KW-1185">Reference proteome</keyword>
<feature type="signal peptide" evidence="1">
    <location>
        <begin position="1"/>
        <end position="21"/>
    </location>
</feature>
<name>A0A2J6RDA1_HYAVF</name>
<sequence>MHHPCVGMAFAICDMFTLVLSASIQKGQILNIVEASWIGEVGGHAFQLNGTAGVQSPFGLAQLKATHPEIELPKNTNDALAAVENLAKRNKVSCYAPLFQQAADFLCLSDHPSTLSPMSSHPDWQEAEIFDVGVCAGFLFGINARISVGAGRGTCAQICCDDGDKVFACNDNSYAIDPASSYLASYVLDIVSDCWDQFGDTVGGQEFDTDDYNVIVRGNGGNDGSC</sequence>
<protein>
    <submittedName>
        <fullName evidence="2">Uncharacterized protein</fullName>
    </submittedName>
</protein>